<gene>
    <name evidence="3" type="ORF">H9623_06570</name>
</gene>
<dbReference type="CDD" id="cd00081">
    <property type="entry name" value="Hint"/>
    <property type="match status" value="1"/>
</dbReference>
<dbReference type="RefSeq" id="WP_193719268.1">
    <property type="nucleotide sequence ID" value="NZ_JACSPN010000006.1"/>
</dbReference>
<protein>
    <recommendedName>
        <fullName evidence="5">Intein C-terminal splicing domain-containing protein</fullName>
    </recommendedName>
</protein>
<sequence>MRIGLDRERVNGTELDVRYGYDVAGNILSAKDDPTAAGTADDNQCFTYDALRRLTSAWTPSTGSCSAAPSTRALGGPAAYWTDYAYDTVGNRTSMTSHRASGDVTAAYTYGPSTADPDAGVHALTGVATTTAGGASTTASYVYDAAGNTVNRPFGTGTQVLGWDGEGRLAQIVTSGTGGAGENQLTAGEASFVYSADGERLVRKDASGTTLYLPGGQELTNHTAGSAAGTTTATRYYGFGGQTVAVRDGRGLGGVSSLVNDVHGTALAVVHNTKYTLTRNFADPFGGRRGEVLDTPGDRGFLGKVEDTTGLTSVGARYYDSGVGRFVSVDPVMDLGDPQQWSAYTYANNNPVTWSDPTGLLSWKGAWSGIKKGASAAGKWISKNKAEIIGGVVGTVVGVGCAVFTAGLGSVACAVAGGALAGAITNAVRQSSSGKPFSWRSFATETVIGGVFGAVVLGVGAVASRWIAPVANRAVQGAVSAVRASTSRGGQAVASSARGTVSQSRNSAAQVAGTKPIPANKPKPPTAPSGTSNARPTAPVKNPQTAHTKGQTTGQCSFAGATPVLMASGEHKAIEDIEVGDQVIATDPLTAKQAAMPVTHVWVHEDDLFEFEVNGELIVTTEDHPFWSVTDQTWEGTQSLGRGELVLGADGNVLPVTRPVDLRAHERGSAYNLTVAGAHSDHVGLTGVLVHNSGRPGPEDAYLWRAVTGAELSDISSTRQWHSPQGVKYFAFSEASAAEYARRAYSAYPHEGAYTMIRTTVRMSDLPDDARMAYTTDVKGGGVALSNDQLKVLGRPSIMPGGIQGAGVC</sequence>
<dbReference type="PROSITE" id="PS50817">
    <property type="entry name" value="INTEIN_N_TER"/>
    <property type="match status" value="1"/>
</dbReference>
<feature type="compositionally biased region" description="Polar residues" evidence="1">
    <location>
        <begin position="542"/>
        <end position="555"/>
    </location>
</feature>
<dbReference type="SUPFAM" id="SSF51294">
    <property type="entry name" value="Hedgehog/intein (Hint) domain"/>
    <property type="match status" value="1"/>
</dbReference>
<feature type="transmembrane region" description="Helical" evidence="2">
    <location>
        <begin position="442"/>
        <end position="463"/>
    </location>
</feature>
<dbReference type="Gene3D" id="2.180.10.10">
    <property type="entry name" value="RHS repeat-associated core"/>
    <property type="match status" value="1"/>
</dbReference>
<dbReference type="NCBIfam" id="TIGR03696">
    <property type="entry name" value="Rhs_assc_core"/>
    <property type="match status" value="1"/>
</dbReference>
<dbReference type="InterPro" id="IPR022385">
    <property type="entry name" value="Rhs_assc_core"/>
</dbReference>
<feature type="region of interest" description="Disordered" evidence="1">
    <location>
        <begin position="489"/>
        <end position="555"/>
    </location>
</feature>
<feature type="transmembrane region" description="Helical" evidence="2">
    <location>
        <begin position="388"/>
        <end position="421"/>
    </location>
</feature>
<evidence type="ECO:0000313" key="3">
    <source>
        <dbReference type="EMBL" id="MBE7699971.1"/>
    </source>
</evidence>
<dbReference type="PANTHER" id="PTHR32305">
    <property type="match status" value="1"/>
</dbReference>
<dbReference type="InterPro" id="IPR050708">
    <property type="entry name" value="T6SS_VgrG/RHS"/>
</dbReference>
<evidence type="ECO:0000256" key="1">
    <source>
        <dbReference type="SAM" id="MobiDB-lite"/>
    </source>
</evidence>
<keyword evidence="2" id="KW-0472">Membrane</keyword>
<keyword evidence="4" id="KW-1185">Reference proteome</keyword>
<evidence type="ECO:0000256" key="2">
    <source>
        <dbReference type="SAM" id="Phobius"/>
    </source>
</evidence>
<dbReference type="Proteomes" id="UP000822993">
    <property type="component" value="Unassembled WGS sequence"/>
</dbReference>
<reference evidence="3 4" key="1">
    <citation type="submission" date="2020-08" db="EMBL/GenBank/DDBJ databases">
        <title>A Genomic Blueprint of the Chicken Gut Microbiome.</title>
        <authorList>
            <person name="Gilroy R."/>
            <person name="Ravi A."/>
            <person name="Getino M."/>
            <person name="Pursley I."/>
            <person name="Horton D.L."/>
            <person name="Alikhan N.-F."/>
            <person name="Baker D."/>
            <person name="Gharbi K."/>
            <person name="Hall N."/>
            <person name="Watson M."/>
            <person name="Adriaenssens E.M."/>
            <person name="Foster-Nyarko E."/>
            <person name="Jarju S."/>
            <person name="Secka A."/>
            <person name="Antonio M."/>
            <person name="Oren A."/>
            <person name="Chaudhuri R."/>
            <person name="La Ragione R.M."/>
            <person name="Hildebrand F."/>
            <person name="Pallen M.J."/>
        </authorList>
    </citation>
    <scope>NUCLEOTIDE SEQUENCE [LARGE SCALE GENOMIC DNA]</scope>
    <source>
        <strain evidence="3 4">Sa1BUA8</strain>
    </source>
</reference>
<dbReference type="PANTHER" id="PTHR32305:SF17">
    <property type="entry name" value="TRNA NUCLEASE WAPA"/>
    <property type="match status" value="1"/>
</dbReference>
<dbReference type="Pfam" id="PF07591">
    <property type="entry name" value="PT-HINT"/>
    <property type="match status" value="1"/>
</dbReference>
<proteinExistence type="predicted"/>
<dbReference type="InterPro" id="IPR036844">
    <property type="entry name" value="Hint_dom_sf"/>
</dbReference>
<keyword evidence="2" id="KW-0812">Transmembrane</keyword>
<dbReference type="AlphaFoldDB" id="A0A9D5YYY3"/>
<comment type="caution">
    <text evidence="3">The sequence shown here is derived from an EMBL/GenBank/DDBJ whole genome shotgun (WGS) entry which is preliminary data.</text>
</comment>
<dbReference type="GO" id="GO:0016539">
    <property type="term" value="P:intein-mediated protein splicing"/>
    <property type="evidence" value="ECO:0007669"/>
    <property type="project" value="InterPro"/>
</dbReference>
<keyword evidence="2" id="KW-1133">Transmembrane helix</keyword>
<dbReference type="InterPro" id="IPR006141">
    <property type="entry name" value="Intein_N"/>
</dbReference>
<evidence type="ECO:0008006" key="5">
    <source>
        <dbReference type="Google" id="ProtNLM"/>
    </source>
</evidence>
<dbReference type="EMBL" id="JACSPN010000006">
    <property type="protein sequence ID" value="MBE7699971.1"/>
    <property type="molecule type" value="Genomic_DNA"/>
</dbReference>
<dbReference type="Gene3D" id="2.170.16.10">
    <property type="entry name" value="Hedgehog/Intein (Hint) domain"/>
    <property type="match status" value="1"/>
</dbReference>
<organism evidence="3 4">
    <name type="scientific">Oerskovia douganii</name>
    <dbReference type="NCBI Taxonomy" id="2762210"/>
    <lineage>
        <taxon>Bacteria</taxon>
        <taxon>Bacillati</taxon>
        <taxon>Actinomycetota</taxon>
        <taxon>Actinomycetes</taxon>
        <taxon>Micrococcales</taxon>
        <taxon>Cellulomonadaceae</taxon>
        <taxon>Oerskovia</taxon>
    </lineage>
</organism>
<evidence type="ECO:0000313" key="4">
    <source>
        <dbReference type="Proteomes" id="UP000822993"/>
    </source>
</evidence>
<feature type="compositionally biased region" description="Polar residues" evidence="1">
    <location>
        <begin position="489"/>
        <end position="509"/>
    </location>
</feature>
<name>A0A9D5YYY3_9CELL</name>
<accession>A0A9D5YYY3</accession>